<dbReference type="GeneID" id="80889545"/>
<dbReference type="InterPro" id="IPR056672">
    <property type="entry name" value="DUF7770"/>
</dbReference>
<protein>
    <recommendedName>
        <fullName evidence="1">DUF7770 domain-containing protein</fullName>
    </recommendedName>
</protein>
<dbReference type="KEGG" id="amus:LMH87_002386"/>
<proteinExistence type="predicted"/>
<dbReference type="AlphaFoldDB" id="A0A9W8Q9G0"/>
<evidence type="ECO:0000259" key="1">
    <source>
        <dbReference type="Pfam" id="PF24968"/>
    </source>
</evidence>
<dbReference type="RefSeq" id="XP_056050827.1">
    <property type="nucleotide sequence ID" value="XM_056193830.1"/>
</dbReference>
<feature type="domain" description="DUF7770" evidence="1">
    <location>
        <begin position="69"/>
        <end position="221"/>
    </location>
</feature>
<evidence type="ECO:0000313" key="2">
    <source>
        <dbReference type="EMBL" id="KAJ4147886.1"/>
    </source>
</evidence>
<reference evidence="2" key="1">
    <citation type="journal article" date="2023" name="Access Microbiol">
        <title>De-novo genome assembly for Akanthomyces muscarius, a biocontrol agent of insect agricultural pests.</title>
        <authorList>
            <person name="Erdos Z."/>
            <person name="Studholme D.J."/>
            <person name="Raymond B."/>
            <person name="Sharma M."/>
        </authorList>
    </citation>
    <scope>NUCLEOTIDE SEQUENCE</scope>
    <source>
        <strain evidence="2">Ve6</strain>
    </source>
</reference>
<sequence length="222" mass="25983">MTHTHRWPLFYDTLLANGIPRDAVFLQWKVAKVHIDCYTLGPEWNEARDGDAVPDDYRTGQEYDWPRKVDQNHWVIIVETEDARQIRLEMVDMWNPRTVESRPGVLMLHRLAYKGPSKSMLYRATYTWSGPPATIRQFLEHTLKKGWHKYEMVETDEGVKGCRYHLSTILSNLAQSGFLNEESDRGSHIDKAMMWRYTKNNDMAPPALLTTHAGPYKQGKFW</sequence>
<keyword evidence="3" id="KW-1185">Reference proteome</keyword>
<accession>A0A9W8Q9G0</accession>
<organism evidence="2 3">
    <name type="scientific">Akanthomyces muscarius</name>
    <name type="common">Entomopathogenic fungus</name>
    <name type="synonym">Lecanicillium muscarium</name>
    <dbReference type="NCBI Taxonomy" id="2231603"/>
    <lineage>
        <taxon>Eukaryota</taxon>
        <taxon>Fungi</taxon>
        <taxon>Dikarya</taxon>
        <taxon>Ascomycota</taxon>
        <taxon>Pezizomycotina</taxon>
        <taxon>Sordariomycetes</taxon>
        <taxon>Hypocreomycetidae</taxon>
        <taxon>Hypocreales</taxon>
        <taxon>Cordycipitaceae</taxon>
        <taxon>Akanthomyces</taxon>
    </lineage>
</organism>
<dbReference type="EMBL" id="JAJHUN010000010">
    <property type="protein sequence ID" value="KAJ4147886.1"/>
    <property type="molecule type" value="Genomic_DNA"/>
</dbReference>
<comment type="caution">
    <text evidence="2">The sequence shown here is derived from an EMBL/GenBank/DDBJ whole genome shotgun (WGS) entry which is preliminary data.</text>
</comment>
<dbReference type="Pfam" id="PF24968">
    <property type="entry name" value="DUF7770"/>
    <property type="match status" value="1"/>
</dbReference>
<name>A0A9W8Q9G0_AKAMU</name>
<gene>
    <name evidence="2" type="ORF">LMH87_002386</name>
</gene>
<dbReference type="Proteomes" id="UP001144673">
    <property type="component" value="Chromosome 3"/>
</dbReference>
<evidence type="ECO:0000313" key="3">
    <source>
        <dbReference type="Proteomes" id="UP001144673"/>
    </source>
</evidence>